<dbReference type="EMBL" id="JBDJPC010000010">
    <property type="protein sequence ID" value="KAL1490296.1"/>
    <property type="molecule type" value="Genomic_DNA"/>
</dbReference>
<protein>
    <recommendedName>
        <fullName evidence="3">DDE Tnp4 domain-containing protein</fullName>
    </recommendedName>
</protein>
<evidence type="ECO:0000313" key="2">
    <source>
        <dbReference type="Proteomes" id="UP001566132"/>
    </source>
</evidence>
<gene>
    <name evidence="1" type="ORF">ABEB36_013012</name>
</gene>
<dbReference type="Proteomes" id="UP001566132">
    <property type="component" value="Unassembled WGS sequence"/>
</dbReference>
<name>A0ABD1E6I7_HYPHA</name>
<dbReference type="AlphaFoldDB" id="A0ABD1E6I7"/>
<reference evidence="1 2" key="1">
    <citation type="submission" date="2024-05" db="EMBL/GenBank/DDBJ databases">
        <title>Genetic variation in Jamaican populations of the coffee berry borer (Hypothenemus hampei).</title>
        <authorList>
            <person name="Errbii M."/>
            <person name="Myrie A."/>
        </authorList>
    </citation>
    <scope>NUCLEOTIDE SEQUENCE [LARGE SCALE GENOMIC DNA]</scope>
    <source>
        <strain evidence="1">JA-Hopewell-2020-01-JO</strain>
        <tissue evidence="1">Whole body</tissue>
    </source>
</reference>
<accession>A0ABD1E6I7</accession>
<sequence>MDTFIIEHCFGVLKQKFRQMYYVKLRKIRLIVHFIWAACVLHNALINDNFLRNANDLGGVIDVLMLLGNINFDEPNADGNEEAQVKLETE</sequence>
<proteinExistence type="predicted"/>
<evidence type="ECO:0008006" key="3">
    <source>
        <dbReference type="Google" id="ProtNLM"/>
    </source>
</evidence>
<organism evidence="1 2">
    <name type="scientific">Hypothenemus hampei</name>
    <name type="common">Coffee berry borer</name>
    <dbReference type="NCBI Taxonomy" id="57062"/>
    <lineage>
        <taxon>Eukaryota</taxon>
        <taxon>Metazoa</taxon>
        <taxon>Ecdysozoa</taxon>
        <taxon>Arthropoda</taxon>
        <taxon>Hexapoda</taxon>
        <taxon>Insecta</taxon>
        <taxon>Pterygota</taxon>
        <taxon>Neoptera</taxon>
        <taxon>Endopterygota</taxon>
        <taxon>Coleoptera</taxon>
        <taxon>Polyphaga</taxon>
        <taxon>Cucujiformia</taxon>
        <taxon>Curculionidae</taxon>
        <taxon>Scolytinae</taxon>
        <taxon>Hypothenemus</taxon>
    </lineage>
</organism>
<comment type="caution">
    <text evidence="1">The sequence shown here is derived from an EMBL/GenBank/DDBJ whole genome shotgun (WGS) entry which is preliminary data.</text>
</comment>
<keyword evidence="2" id="KW-1185">Reference proteome</keyword>
<evidence type="ECO:0000313" key="1">
    <source>
        <dbReference type="EMBL" id="KAL1490296.1"/>
    </source>
</evidence>